<dbReference type="OrthoDB" id="10263782at2759"/>
<evidence type="ECO:0000256" key="1">
    <source>
        <dbReference type="SAM" id="MobiDB-lite"/>
    </source>
</evidence>
<protein>
    <recommendedName>
        <fullName evidence="5">Pseudouridine synthase RsuA/RluA-like domain-containing protein</fullName>
    </recommendedName>
</protein>
<proteinExistence type="predicted"/>
<evidence type="ECO:0000256" key="2">
    <source>
        <dbReference type="SAM" id="Phobius"/>
    </source>
</evidence>
<keyword evidence="4" id="KW-1185">Reference proteome</keyword>
<evidence type="ECO:0000313" key="4">
    <source>
        <dbReference type="Proteomes" id="UP000281553"/>
    </source>
</evidence>
<gene>
    <name evidence="3" type="ORF">DILT_LOCUS5914</name>
</gene>
<sequence length="158" mass="17763">MQSATGESEISLDGSSSGCSRKQACTMNPVSHTPRKVKYAIGNGRIRDFLGWILFRLLTKTGLHNESGGPGQSFSVDSLLPRLAHKLRLGPYDEADTLQITHRLDKETTGALVISRYVIHLLLITIYFLELWRVYQPRMQPERIRKLTLAQVDEVGLV</sequence>
<feature type="transmembrane region" description="Helical" evidence="2">
    <location>
        <begin position="117"/>
        <end position="135"/>
    </location>
</feature>
<dbReference type="AlphaFoldDB" id="A0A3P7LHC7"/>
<feature type="region of interest" description="Disordered" evidence="1">
    <location>
        <begin position="1"/>
        <end position="27"/>
    </location>
</feature>
<keyword evidence="2" id="KW-1133">Transmembrane helix</keyword>
<organism evidence="3 4">
    <name type="scientific">Dibothriocephalus latus</name>
    <name type="common">Fish tapeworm</name>
    <name type="synonym">Diphyllobothrium latum</name>
    <dbReference type="NCBI Taxonomy" id="60516"/>
    <lineage>
        <taxon>Eukaryota</taxon>
        <taxon>Metazoa</taxon>
        <taxon>Spiralia</taxon>
        <taxon>Lophotrochozoa</taxon>
        <taxon>Platyhelminthes</taxon>
        <taxon>Cestoda</taxon>
        <taxon>Eucestoda</taxon>
        <taxon>Diphyllobothriidea</taxon>
        <taxon>Diphyllobothriidae</taxon>
        <taxon>Dibothriocephalus</taxon>
    </lineage>
</organism>
<evidence type="ECO:0008006" key="5">
    <source>
        <dbReference type="Google" id="ProtNLM"/>
    </source>
</evidence>
<keyword evidence="2" id="KW-0472">Membrane</keyword>
<keyword evidence="2" id="KW-0812">Transmembrane</keyword>
<reference evidence="3 4" key="1">
    <citation type="submission" date="2018-11" db="EMBL/GenBank/DDBJ databases">
        <authorList>
            <consortium name="Pathogen Informatics"/>
        </authorList>
    </citation>
    <scope>NUCLEOTIDE SEQUENCE [LARGE SCALE GENOMIC DNA]</scope>
</reference>
<accession>A0A3P7LHC7</accession>
<evidence type="ECO:0000313" key="3">
    <source>
        <dbReference type="EMBL" id="VDN10083.1"/>
    </source>
</evidence>
<dbReference type="Proteomes" id="UP000281553">
    <property type="component" value="Unassembled WGS sequence"/>
</dbReference>
<dbReference type="EMBL" id="UYRU01048431">
    <property type="protein sequence ID" value="VDN10083.1"/>
    <property type="molecule type" value="Genomic_DNA"/>
</dbReference>
<name>A0A3P7LHC7_DIBLA</name>